<dbReference type="EMBL" id="CP046056">
    <property type="protein sequence ID" value="QQD23649.1"/>
    <property type="molecule type" value="Genomic_DNA"/>
</dbReference>
<dbReference type="InterPro" id="IPR017911">
    <property type="entry name" value="MacB-like_ATP-bd"/>
</dbReference>
<evidence type="ECO:0000259" key="4">
    <source>
        <dbReference type="PROSITE" id="PS50893"/>
    </source>
</evidence>
<dbReference type="RefSeq" id="WP_228346181.1">
    <property type="nucleotide sequence ID" value="NZ_CP046056.1"/>
</dbReference>
<dbReference type="Pfam" id="PF00005">
    <property type="entry name" value="ABC_tran"/>
    <property type="match status" value="1"/>
</dbReference>
<keyword evidence="2" id="KW-0547">Nucleotide-binding</keyword>
<evidence type="ECO:0000256" key="2">
    <source>
        <dbReference type="ARBA" id="ARBA00022741"/>
    </source>
</evidence>
<evidence type="ECO:0000256" key="3">
    <source>
        <dbReference type="ARBA" id="ARBA00022840"/>
    </source>
</evidence>
<feature type="domain" description="ABC transporter" evidence="4">
    <location>
        <begin position="6"/>
        <end position="229"/>
    </location>
</feature>
<keyword evidence="6" id="KW-1185">Reference proteome</keyword>
<evidence type="ECO:0000256" key="1">
    <source>
        <dbReference type="ARBA" id="ARBA00022448"/>
    </source>
</evidence>
<keyword evidence="1" id="KW-0813">Transport</keyword>
<protein>
    <submittedName>
        <fullName evidence="5">ATP-binding cassette domain-containing protein</fullName>
    </submittedName>
</protein>
<reference evidence="5 6" key="1">
    <citation type="submission" date="2019-11" db="EMBL/GenBank/DDBJ databases">
        <title>Venatorbacter sp. nov. a predator of Campylobacter and other Gram-negative bacteria.</title>
        <authorList>
            <person name="Saeedi A."/>
            <person name="Cummings N.J."/>
            <person name="Connerton I.F."/>
            <person name="Connerton P.L."/>
        </authorList>
    </citation>
    <scope>NUCLEOTIDE SEQUENCE [LARGE SCALE GENOMIC DNA]</scope>
    <source>
        <strain evidence="5">XL5</strain>
    </source>
</reference>
<dbReference type="InterPro" id="IPR027417">
    <property type="entry name" value="P-loop_NTPase"/>
</dbReference>
<dbReference type="GO" id="GO:0005524">
    <property type="term" value="F:ATP binding"/>
    <property type="evidence" value="ECO:0007669"/>
    <property type="project" value="UniProtKB-KW"/>
</dbReference>
<accession>A0A9X7UVD4</accession>
<sequence length="229" mass="25513">MTDALLELNNLQHQWPGQPRPLLHIPHFCLQAGERLFLHGPSGSGKSTLLQIITGLQCPNSGSVTLQGTSLWQLSAARRDHWRARQLGFISQTLNLLPYLTVEENLQLMLHFAGQKAEPAWLQHLLGSLNLTGQRQQRVSQLSIGQQQRAAIARALVHRPALIIADEPTSALDDDNTAAFMQLLLQECADTGAGLLLVSHDQRLRQYFSRVCSLQELQQPAQTMQEQPV</sequence>
<dbReference type="KEGG" id="vcw:GJQ55_03725"/>
<gene>
    <name evidence="5" type="ORF">GJQ55_03725</name>
</gene>
<dbReference type="InterPro" id="IPR003439">
    <property type="entry name" value="ABC_transporter-like_ATP-bd"/>
</dbReference>
<name>A0A9X7UVD4_9GAMM</name>
<dbReference type="GO" id="GO:0005886">
    <property type="term" value="C:plasma membrane"/>
    <property type="evidence" value="ECO:0007669"/>
    <property type="project" value="TreeGrafter"/>
</dbReference>
<dbReference type="CDD" id="cd03255">
    <property type="entry name" value="ABC_MJ0796_LolCDE_FtsE"/>
    <property type="match status" value="1"/>
</dbReference>
<dbReference type="PROSITE" id="PS50893">
    <property type="entry name" value="ABC_TRANSPORTER_2"/>
    <property type="match status" value="1"/>
</dbReference>
<proteinExistence type="predicted"/>
<dbReference type="Proteomes" id="UP000596074">
    <property type="component" value="Chromosome"/>
</dbReference>
<dbReference type="InterPro" id="IPR003593">
    <property type="entry name" value="AAA+_ATPase"/>
</dbReference>
<keyword evidence="3 5" id="KW-0067">ATP-binding</keyword>
<dbReference type="GO" id="GO:0016887">
    <property type="term" value="F:ATP hydrolysis activity"/>
    <property type="evidence" value="ECO:0007669"/>
    <property type="project" value="InterPro"/>
</dbReference>
<dbReference type="InterPro" id="IPR015854">
    <property type="entry name" value="ABC_transpr_LolD-like"/>
</dbReference>
<dbReference type="GO" id="GO:0022857">
    <property type="term" value="F:transmembrane transporter activity"/>
    <property type="evidence" value="ECO:0007669"/>
    <property type="project" value="TreeGrafter"/>
</dbReference>
<evidence type="ECO:0000313" key="6">
    <source>
        <dbReference type="Proteomes" id="UP000596074"/>
    </source>
</evidence>
<dbReference type="SUPFAM" id="SSF52540">
    <property type="entry name" value="P-loop containing nucleoside triphosphate hydrolases"/>
    <property type="match status" value="1"/>
</dbReference>
<organism evidence="5 6">
    <name type="scientific">Venatoribacter cucullus</name>
    <dbReference type="NCBI Taxonomy" id="2661630"/>
    <lineage>
        <taxon>Bacteria</taxon>
        <taxon>Pseudomonadati</taxon>
        <taxon>Pseudomonadota</taxon>
        <taxon>Gammaproteobacteria</taxon>
        <taxon>Oceanospirillales</taxon>
        <taxon>Oceanospirillaceae</taxon>
        <taxon>Venatoribacter</taxon>
    </lineage>
</organism>
<dbReference type="AlphaFoldDB" id="A0A9X7UVD4"/>
<dbReference type="SMART" id="SM00382">
    <property type="entry name" value="AAA"/>
    <property type="match status" value="1"/>
</dbReference>
<dbReference type="PANTHER" id="PTHR24220">
    <property type="entry name" value="IMPORT ATP-BINDING PROTEIN"/>
    <property type="match status" value="1"/>
</dbReference>
<evidence type="ECO:0000313" key="5">
    <source>
        <dbReference type="EMBL" id="QQD23649.1"/>
    </source>
</evidence>
<dbReference type="Gene3D" id="3.40.50.300">
    <property type="entry name" value="P-loop containing nucleotide triphosphate hydrolases"/>
    <property type="match status" value="1"/>
</dbReference>
<dbReference type="PANTHER" id="PTHR24220:SF611">
    <property type="entry name" value="ATP-BINDING COMPONENT OF ABC TRANSPORTER-RELATED"/>
    <property type="match status" value="1"/>
</dbReference>